<dbReference type="EMBL" id="CP072133">
    <property type="protein sequence ID" value="QTH72848.1"/>
    <property type="molecule type" value="Genomic_DNA"/>
</dbReference>
<keyword evidence="1" id="KW-0472">Membrane</keyword>
<feature type="transmembrane region" description="Helical" evidence="1">
    <location>
        <begin position="211"/>
        <end position="235"/>
    </location>
</feature>
<feature type="transmembrane region" description="Helical" evidence="1">
    <location>
        <begin position="104"/>
        <end position="126"/>
    </location>
</feature>
<dbReference type="AlphaFoldDB" id="A0A975HM75"/>
<dbReference type="Pfam" id="PF10067">
    <property type="entry name" value="DUF2306"/>
    <property type="match status" value="1"/>
</dbReference>
<protein>
    <submittedName>
        <fullName evidence="2">DUF2306 domain-containing protein</fullName>
    </submittedName>
</protein>
<name>A0A975HM75_9GAMM</name>
<dbReference type="KEGG" id="pxi:J5O05_04850"/>
<feature type="transmembrane region" description="Helical" evidence="1">
    <location>
        <begin position="41"/>
        <end position="58"/>
    </location>
</feature>
<accession>A0A975HM75</accession>
<dbReference type="InterPro" id="IPR018750">
    <property type="entry name" value="DUF2306_membrane"/>
</dbReference>
<keyword evidence="1" id="KW-1133">Transmembrane helix</keyword>
<evidence type="ECO:0000256" key="1">
    <source>
        <dbReference type="SAM" id="Phobius"/>
    </source>
</evidence>
<evidence type="ECO:0000313" key="3">
    <source>
        <dbReference type="Proteomes" id="UP000664904"/>
    </source>
</evidence>
<keyword evidence="3" id="KW-1185">Reference proteome</keyword>
<keyword evidence="1" id="KW-0812">Transmembrane</keyword>
<reference evidence="2" key="1">
    <citation type="submission" date="2021-03" db="EMBL/GenBank/DDBJ databases">
        <title>Complete Genome of Pseudoalteromonas xiamenensis STKMTI.2, a new potential marine bacterium producing anti-Vibrio compounds.</title>
        <authorList>
            <person name="Handayani D.P."/>
            <person name="Isnansetyo A."/>
            <person name="Istiqomah I."/>
            <person name="Jumina J."/>
        </authorList>
    </citation>
    <scope>NUCLEOTIDE SEQUENCE</scope>
    <source>
        <strain evidence="2">STKMTI.2</strain>
    </source>
</reference>
<dbReference type="Proteomes" id="UP000664904">
    <property type="component" value="Chromosome"/>
</dbReference>
<feature type="transmembrane region" description="Helical" evidence="1">
    <location>
        <begin position="78"/>
        <end position="98"/>
    </location>
</feature>
<sequence length="245" mass="27102">MFGLYIFILYAMPSLLGSPELASKLSPATGMKKSLGADLMVLFVHILPAIIMAASGLLQLFPQLRKQYPSFHRWNGRVFFVLALSGAFTGMYLTWVAGLRLSDIGAMGVSFNGMLIPIFIALAWYTAVTKRFAAHQRFATHSFILVNGVWFFRLYLMGWFVMNQGANGNTNKIDGPADIAISFLCYLLPMAIVECVLFAKRSSKTSVKWMVTMFASLGALITLIGVGSAVLLMWFPRIQSVFDAL</sequence>
<feature type="transmembrane region" description="Helical" evidence="1">
    <location>
        <begin position="179"/>
        <end position="199"/>
    </location>
</feature>
<feature type="transmembrane region" description="Helical" evidence="1">
    <location>
        <begin position="138"/>
        <end position="159"/>
    </location>
</feature>
<organism evidence="2 3">
    <name type="scientific">Pseudoalteromonas xiamenensis</name>
    <dbReference type="NCBI Taxonomy" id="882626"/>
    <lineage>
        <taxon>Bacteria</taxon>
        <taxon>Pseudomonadati</taxon>
        <taxon>Pseudomonadota</taxon>
        <taxon>Gammaproteobacteria</taxon>
        <taxon>Alteromonadales</taxon>
        <taxon>Pseudoalteromonadaceae</taxon>
        <taxon>Pseudoalteromonas</taxon>
    </lineage>
</organism>
<proteinExistence type="predicted"/>
<evidence type="ECO:0000313" key="2">
    <source>
        <dbReference type="EMBL" id="QTH72848.1"/>
    </source>
</evidence>
<gene>
    <name evidence="2" type="ORF">J5O05_04850</name>
</gene>